<comment type="caution">
    <text evidence="1">The sequence shown here is derived from an EMBL/GenBank/DDBJ whole genome shotgun (WGS) entry which is preliminary data.</text>
</comment>
<keyword evidence="2" id="KW-1185">Reference proteome</keyword>
<evidence type="ECO:0000313" key="2">
    <source>
        <dbReference type="Proteomes" id="UP000679126"/>
    </source>
</evidence>
<evidence type="ECO:0000313" key="1">
    <source>
        <dbReference type="EMBL" id="MBO9153740.1"/>
    </source>
</evidence>
<organism evidence="1 2">
    <name type="scientific">Chitinophaga chungangae</name>
    <dbReference type="NCBI Taxonomy" id="2821488"/>
    <lineage>
        <taxon>Bacteria</taxon>
        <taxon>Pseudomonadati</taxon>
        <taxon>Bacteroidota</taxon>
        <taxon>Chitinophagia</taxon>
        <taxon>Chitinophagales</taxon>
        <taxon>Chitinophagaceae</taxon>
        <taxon>Chitinophaga</taxon>
    </lineage>
</organism>
<dbReference type="RefSeq" id="WP_209146863.1">
    <property type="nucleotide sequence ID" value="NZ_JAGHKP010000003.1"/>
</dbReference>
<name>A0ABS3YGC4_9BACT</name>
<proteinExistence type="predicted"/>
<protein>
    <submittedName>
        <fullName evidence="1">Uncharacterized protein</fullName>
    </submittedName>
</protein>
<accession>A0ABS3YGC4</accession>
<dbReference type="EMBL" id="JAGHKP010000003">
    <property type="protein sequence ID" value="MBO9153740.1"/>
    <property type="molecule type" value="Genomic_DNA"/>
</dbReference>
<sequence>MIVVNAAFIEEFLIPMVGGEDREDDEEVMQMSKLNLDKREDRTELIHKFLLPAFRSRPEEIKRYAKDSLAYYLCSNKINFERVLDSIMAPVIYSDNVRLFFIQLWELAFTGESYEYIRRLAVREEFGVPQKLYEKKKNTGNLFLRWKNLFRKK</sequence>
<reference evidence="2" key="1">
    <citation type="submission" date="2021-03" db="EMBL/GenBank/DDBJ databases">
        <title>Assistant Professor.</title>
        <authorList>
            <person name="Huq M.A."/>
        </authorList>
    </citation>
    <scope>NUCLEOTIDE SEQUENCE [LARGE SCALE GENOMIC DNA]</scope>
    <source>
        <strain evidence="2">MAH-28</strain>
    </source>
</reference>
<dbReference type="Proteomes" id="UP000679126">
    <property type="component" value="Unassembled WGS sequence"/>
</dbReference>
<gene>
    <name evidence="1" type="ORF">J7I43_16050</name>
</gene>